<feature type="domain" description="BD-FAE-like" evidence="3">
    <location>
        <begin position="117"/>
        <end position="195"/>
    </location>
</feature>
<keyword evidence="1 4" id="KW-0378">Hydrolase</keyword>
<dbReference type="EC" id="3.1.1.72" evidence="4"/>
<dbReference type="InterPro" id="IPR050300">
    <property type="entry name" value="GDXG_lipolytic_enzyme"/>
</dbReference>
<evidence type="ECO:0000313" key="5">
    <source>
        <dbReference type="Proteomes" id="UP000317977"/>
    </source>
</evidence>
<proteinExistence type="predicted"/>
<keyword evidence="2" id="KW-0732">Signal</keyword>
<dbReference type="Pfam" id="PF20434">
    <property type="entry name" value="BD-FAE"/>
    <property type="match status" value="1"/>
</dbReference>
<sequence length="302" mass="32922" precursor="true">MAVPFRWSAIRQCVLIMGVIVSSCFADQVSAEDPVSMRLWSGPAPSETTIALGTPRQGPPSKGPAITRIEQITAPTIDVFPASDPNGTAVLILPGGGFGYVVTDLEGSEAATFLNPLGVSVFVLRYRTGDNQKEDVWKKPVQDAQRAIRTIRSNAAKWSIDPDKVGVLGFSAGGQAAAFLLTAENALYESADEFDDANWHPNFGILVYPWRMLDESGSLKPGINVSESTPKTILIHTHDDPGADSLGSVQFYTQLKKHKVDAELHIYRTGGHGYGTRKRADSVIHQWPTLVSDWLRLHELSR</sequence>
<dbReference type="InterPro" id="IPR049492">
    <property type="entry name" value="BD-FAE-like_dom"/>
</dbReference>
<evidence type="ECO:0000259" key="3">
    <source>
        <dbReference type="Pfam" id="PF20434"/>
    </source>
</evidence>
<name>A0A5C6EQM5_9BACT</name>
<comment type="caution">
    <text evidence="4">The sequence shown here is derived from an EMBL/GenBank/DDBJ whole genome shotgun (WGS) entry which is preliminary data.</text>
</comment>
<gene>
    <name evidence="4" type="primary">axeA1_3</name>
    <name evidence="4" type="ORF">Poly59_43230</name>
</gene>
<dbReference type="SUPFAM" id="SSF53474">
    <property type="entry name" value="alpha/beta-Hydrolases"/>
    <property type="match status" value="1"/>
</dbReference>
<dbReference type="AlphaFoldDB" id="A0A5C6EQM5"/>
<accession>A0A5C6EQM5</accession>
<feature type="chain" id="PRO_5023094433" evidence="2">
    <location>
        <begin position="27"/>
        <end position="302"/>
    </location>
</feature>
<protein>
    <submittedName>
        <fullName evidence="4">Acetylxylan esterase</fullName>
        <ecNumber evidence="4">3.1.1.72</ecNumber>
    </submittedName>
</protein>
<evidence type="ECO:0000256" key="2">
    <source>
        <dbReference type="SAM" id="SignalP"/>
    </source>
</evidence>
<dbReference type="InterPro" id="IPR029058">
    <property type="entry name" value="AB_hydrolase_fold"/>
</dbReference>
<reference evidence="4 5" key="1">
    <citation type="submission" date="2019-02" db="EMBL/GenBank/DDBJ databases">
        <title>Deep-cultivation of Planctomycetes and their phenomic and genomic characterization uncovers novel biology.</title>
        <authorList>
            <person name="Wiegand S."/>
            <person name="Jogler M."/>
            <person name="Boedeker C."/>
            <person name="Pinto D."/>
            <person name="Vollmers J."/>
            <person name="Rivas-Marin E."/>
            <person name="Kohn T."/>
            <person name="Peeters S.H."/>
            <person name="Heuer A."/>
            <person name="Rast P."/>
            <person name="Oberbeckmann S."/>
            <person name="Bunk B."/>
            <person name="Jeske O."/>
            <person name="Meyerdierks A."/>
            <person name="Storesund J.E."/>
            <person name="Kallscheuer N."/>
            <person name="Luecker S."/>
            <person name="Lage O.M."/>
            <person name="Pohl T."/>
            <person name="Merkel B.J."/>
            <person name="Hornburger P."/>
            <person name="Mueller R.-W."/>
            <person name="Bruemmer F."/>
            <person name="Labrenz M."/>
            <person name="Spormann A.M."/>
            <person name="Op Den Camp H."/>
            <person name="Overmann J."/>
            <person name="Amann R."/>
            <person name="Jetten M.S.M."/>
            <person name="Mascher T."/>
            <person name="Medema M.H."/>
            <person name="Devos D.P."/>
            <person name="Kaster A.-K."/>
            <person name="Ovreas L."/>
            <person name="Rohde M."/>
            <person name="Galperin M.Y."/>
            <person name="Jogler C."/>
        </authorList>
    </citation>
    <scope>NUCLEOTIDE SEQUENCE [LARGE SCALE GENOMIC DNA]</scope>
    <source>
        <strain evidence="4 5">Poly59</strain>
    </source>
</reference>
<organism evidence="4 5">
    <name type="scientific">Rubripirellula reticaptiva</name>
    <dbReference type="NCBI Taxonomy" id="2528013"/>
    <lineage>
        <taxon>Bacteria</taxon>
        <taxon>Pseudomonadati</taxon>
        <taxon>Planctomycetota</taxon>
        <taxon>Planctomycetia</taxon>
        <taxon>Pirellulales</taxon>
        <taxon>Pirellulaceae</taxon>
        <taxon>Rubripirellula</taxon>
    </lineage>
</organism>
<keyword evidence="5" id="KW-1185">Reference proteome</keyword>
<evidence type="ECO:0000313" key="4">
    <source>
        <dbReference type="EMBL" id="TWU49699.1"/>
    </source>
</evidence>
<dbReference type="Proteomes" id="UP000317977">
    <property type="component" value="Unassembled WGS sequence"/>
</dbReference>
<feature type="signal peptide" evidence="2">
    <location>
        <begin position="1"/>
        <end position="26"/>
    </location>
</feature>
<evidence type="ECO:0000256" key="1">
    <source>
        <dbReference type="ARBA" id="ARBA00022801"/>
    </source>
</evidence>
<dbReference type="GO" id="GO:0046555">
    <property type="term" value="F:acetylxylan esterase activity"/>
    <property type="evidence" value="ECO:0007669"/>
    <property type="project" value="UniProtKB-EC"/>
</dbReference>
<dbReference type="Gene3D" id="3.40.50.1820">
    <property type="entry name" value="alpha/beta hydrolase"/>
    <property type="match status" value="1"/>
</dbReference>
<dbReference type="PANTHER" id="PTHR48081:SF6">
    <property type="entry name" value="PEPTIDASE S9 PROLYL OLIGOPEPTIDASE CATALYTIC DOMAIN-CONTAINING PROTEIN"/>
    <property type="match status" value="1"/>
</dbReference>
<dbReference type="PANTHER" id="PTHR48081">
    <property type="entry name" value="AB HYDROLASE SUPERFAMILY PROTEIN C4A8.06C"/>
    <property type="match status" value="1"/>
</dbReference>
<dbReference type="RefSeq" id="WP_186776407.1">
    <property type="nucleotide sequence ID" value="NZ_SJPX01000004.1"/>
</dbReference>
<dbReference type="PROSITE" id="PS51257">
    <property type="entry name" value="PROKAR_LIPOPROTEIN"/>
    <property type="match status" value="1"/>
</dbReference>
<dbReference type="EMBL" id="SJPX01000004">
    <property type="protein sequence ID" value="TWU49699.1"/>
    <property type="molecule type" value="Genomic_DNA"/>
</dbReference>